<sequence length="226" mass="25473">MQALSDARHRRAEMVPLFLATIEKYLAPTASAPEDPTFFLYILYLLAEWREKSAYRPLAHLLRSSAFFLFFDETFEPILHRAIAAVFDGDPEPLYEVALDPGVNQFTSAAVLEAIAMLVWSREIQTDSISGFLAQAFGTFDPEDEYYLLDACARLVGMLGLFNLKLLVRKAIAQDHLSEYSLEEFEEDLAYAKAHPGQPRNDYNNYAPVTDAISEISAWPCYAAIS</sequence>
<dbReference type="Pfam" id="PF06685">
    <property type="entry name" value="DUF1186"/>
    <property type="match status" value="1"/>
</dbReference>
<proteinExistence type="predicted"/>
<evidence type="ECO:0000313" key="2">
    <source>
        <dbReference type="Proteomes" id="UP001626536"/>
    </source>
</evidence>
<geneLocation type="plasmid" evidence="1 2">
    <name>pRX1</name>
</geneLocation>
<reference evidence="1 2" key="1">
    <citation type="submission" date="2023-10" db="EMBL/GenBank/DDBJ databases">
        <title>Novel methanotroph of the genus Methylocapsa from a subarctic wetland.</title>
        <authorList>
            <person name="Belova S.E."/>
            <person name="Oshkin I.Y."/>
            <person name="Miroshnikov K."/>
            <person name="Dedysh S.N."/>
        </authorList>
    </citation>
    <scope>NUCLEOTIDE SEQUENCE [LARGE SCALE GENOMIC DNA]</scope>
    <source>
        <strain evidence="1 2">RX1</strain>
        <plasmid evidence="1 2">pRX1</plasmid>
    </source>
</reference>
<keyword evidence="1" id="KW-0614">Plasmid</keyword>
<dbReference type="InterPro" id="IPR010602">
    <property type="entry name" value="DUF1186"/>
</dbReference>
<keyword evidence="2" id="KW-1185">Reference proteome</keyword>
<name>A0ABZ0HZG2_9HYPH</name>
<protein>
    <submittedName>
        <fullName evidence="1">DUF1186 domain-containing protein</fullName>
    </submittedName>
</protein>
<dbReference type="Proteomes" id="UP001626536">
    <property type="component" value="Plasmid pRX1"/>
</dbReference>
<evidence type="ECO:0000313" key="1">
    <source>
        <dbReference type="EMBL" id="WOJ91804.1"/>
    </source>
</evidence>
<gene>
    <name evidence="1" type="ORF">RZS28_18925</name>
</gene>
<dbReference type="EMBL" id="CP136863">
    <property type="protein sequence ID" value="WOJ91804.1"/>
    <property type="molecule type" value="Genomic_DNA"/>
</dbReference>
<organism evidence="1 2">
    <name type="scientific">Methylocapsa polymorpha</name>
    <dbReference type="NCBI Taxonomy" id="3080828"/>
    <lineage>
        <taxon>Bacteria</taxon>
        <taxon>Pseudomonadati</taxon>
        <taxon>Pseudomonadota</taxon>
        <taxon>Alphaproteobacteria</taxon>
        <taxon>Hyphomicrobiales</taxon>
        <taxon>Beijerinckiaceae</taxon>
        <taxon>Methylocapsa</taxon>
    </lineage>
</organism>
<accession>A0ABZ0HZG2</accession>
<dbReference type="RefSeq" id="WP_318655231.1">
    <property type="nucleotide sequence ID" value="NZ_CP136863.1"/>
</dbReference>